<organism evidence="1 2">
    <name type="scientific">Spirosoma agri</name>
    <dbReference type="NCBI Taxonomy" id="1987381"/>
    <lineage>
        <taxon>Bacteria</taxon>
        <taxon>Pseudomonadati</taxon>
        <taxon>Bacteroidota</taxon>
        <taxon>Cytophagia</taxon>
        <taxon>Cytophagales</taxon>
        <taxon>Cytophagaceae</taxon>
        <taxon>Spirosoma</taxon>
    </lineage>
</organism>
<sequence>MRRIVGLGLLLLLVYHSLGYVLVFVSTQWQEQHDLSKHLIVYRSVDSLVEFQIPINDKTKATELVEATTGGFGYRGHYYDVVSLHMQHDTLLIAGLETNDRSFWTSDLLTFLHDHLTNSDTANRKASQLLKLLLKEYSLTPQLVLHSFRFGWRDAVHLPAPVFIFSSRPLPIYSPPPESHRA</sequence>
<gene>
    <name evidence="1" type="ORF">GK091_07990</name>
</gene>
<protein>
    <submittedName>
        <fullName evidence="1">Uncharacterized protein</fullName>
    </submittedName>
</protein>
<reference evidence="1 2" key="1">
    <citation type="submission" date="2020-02" db="EMBL/GenBank/DDBJ databases">
        <title>Draft genome sequence of two Spirosoma agri KCTC 52727 and Spirosoma terrae KCTC 52035.</title>
        <authorList>
            <person name="Rojas J."/>
            <person name="Ambika Manirajan B."/>
            <person name="Ratering S."/>
            <person name="Suarez C."/>
            <person name="Schnell S."/>
        </authorList>
    </citation>
    <scope>NUCLEOTIDE SEQUENCE [LARGE SCALE GENOMIC DNA]</scope>
    <source>
        <strain evidence="1 2">KCTC 52727</strain>
    </source>
</reference>
<accession>A0A6M0IEX4</accession>
<dbReference type="RefSeq" id="WP_164036091.1">
    <property type="nucleotide sequence ID" value="NZ_JAAGNZ010000001.1"/>
</dbReference>
<dbReference type="AlphaFoldDB" id="A0A6M0IEX4"/>
<evidence type="ECO:0000313" key="2">
    <source>
        <dbReference type="Proteomes" id="UP000477386"/>
    </source>
</evidence>
<dbReference type="Proteomes" id="UP000477386">
    <property type="component" value="Unassembled WGS sequence"/>
</dbReference>
<dbReference type="EMBL" id="JAAGNZ010000001">
    <property type="protein sequence ID" value="NEU66820.1"/>
    <property type="molecule type" value="Genomic_DNA"/>
</dbReference>
<proteinExistence type="predicted"/>
<evidence type="ECO:0000313" key="1">
    <source>
        <dbReference type="EMBL" id="NEU66820.1"/>
    </source>
</evidence>
<keyword evidence="2" id="KW-1185">Reference proteome</keyword>
<name>A0A6M0IEX4_9BACT</name>
<comment type="caution">
    <text evidence="1">The sequence shown here is derived from an EMBL/GenBank/DDBJ whole genome shotgun (WGS) entry which is preliminary data.</text>
</comment>